<dbReference type="AlphaFoldDB" id="A0A0E9MYF9"/>
<dbReference type="PANTHER" id="PTHR46796">
    <property type="entry name" value="HTH-TYPE TRANSCRIPTIONAL ACTIVATOR RHAS-RELATED"/>
    <property type="match status" value="1"/>
</dbReference>
<evidence type="ECO:0000313" key="6">
    <source>
        <dbReference type="Proteomes" id="UP000033121"/>
    </source>
</evidence>
<dbReference type="InterPro" id="IPR009057">
    <property type="entry name" value="Homeodomain-like_sf"/>
</dbReference>
<keyword evidence="1" id="KW-0805">Transcription regulation</keyword>
<reference evidence="5 6" key="1">
    <citation type="submission" date="2015-04" db="EMBL/GenBank/DDBJ databases">
        <title>Whole genome shotgun sequence of Flavihumibacter petaseus NBRC 106054.</title>
        <authorList>
            <person name="Miyazawa S."/>
            <person name="Hosoyama A."/>
            <person name="Hashimoto M."/>
            <person name="Noguchi M."/>
            <person name="Tsuchikane K."/>
            <person name="Ohji S."/>
            <person name="Yamazoe A."/>
            <person name="Ichikawa N."/>
            <person name="Kimura A."/>
            <person name="Fujita N."/>
        </authorList>
    </citation>
    <scope>NUCLEOTIDE SEQUENCE [LARGE SCALE GENOMIC DNA]</scope>
    <source>
        <strain evidence="5 6">NBRC 106054</strain>
    </source>
</reference>
<evidence type="ECO:0000256" key="1">
    <source>
        <dbReference type="ARBA" id="ARBA00023015"/>
    </source>
</evidence>
<evidence type="ECO:0000256" key="3">
    <source>
        <dbReference type="ARBA" id="ARBA00023163"/>
    </source>
</evidence>
<dbReference type="InterPro" id="IPR018060">
    <property type="entry name" value="HTH_AraC"/>
</dbReference>
<dbReference type="InterPro" id="IPR018062">
    <property type="entry name" value="HTH_AraC-typ_CS"/>
</dbReference>
<dbReference type="Proteomes" id="UP000033121">
    <property type="component" value="Unassembled WGS sequence"/>
</dbReference>
<dbReference type="STRING" id="1220578.FPE01S_01_16440"/>
<dbReference type="GO" id="GO:0043565">
    <property type="term" value="F:sequence-specific DNA binding"/>
    <property type="evidence" value="ECO:0007669"/>
    <property type="project" value="InterPro"/>
</dbReference>
<dbReference type="EMBL" id="BBWV01000001">
    <property type="protein sequence ID" value="GAO42629.1"/>
    <property type="molecule type" value="Genomic_DNA"/>
</dbReference>
<dbReference type="SMART" id="SM00342">
    <property type="entry name" value="HTH_ARAC"/>
    <property type="match status" value="1"/>
</dbReference>
<organism evidence="5 6">
    <name type="scientific">Flavihumibacter petaseus NBRC 106054</name>
    <dbReference type="NCBI Taxonomy" id="1220578"/>
    <lineage>
        <taxon>Bacteria</taxon>
        <taxon>Pseudomonadati</taxon>
        <taxon>Bacteroidota</taxon>
        <taxon>Chitinophagia</taxon>
        <taxon>Chitinophagales</taxon>
        <taxon>Chitinophagaceae</taxon>
        <taxon>Flavihumibacter</taxon>
    </lineage>
</organism>
<dbReference type="Gene3D" id="1.10.10.60">
    <property type="entry name" value="Homeodomain-like"/>
    <property type="match status" value="2"/>
</dbReference>
<keyword evidence="3" id="KW-0804">Transcription</keyword>
<accession>A0A0E9MYF9</accession>
<dbReference type="PROSITE" id="PS00041">
    <property type="entry name" value="HTH_ARAC_FAMILY_1"/>
    <property type="match status" value="1"/>
</dbReference>
<dbReference type="RefSeq" id="WP_052955611.1">
    <property type="nucleotide sequence ID" value="NZ_BBWV01000001.1"/>
</dbReference>
<keyword evidence="2" id="KW-0238">DNA-binding</keyword>
<dbReference type="PANTHER" id="PTHR46796:SF13">
    <property type="entry name" value="HTH-TYPE TRANSCRIPTIONAL ACTIVATOR RHAS"/>
    <property type="match status" value="1"/>
</dbReference>
<name>A0A0E9MYF9_9BACT</name>
<dbReference type="InterPro" id="IPR054015">
    <property type="entry name" value="ExsA-like_N"/>
</dbReference>
<comment type="caution">
    <text evidence="5">The sequence shown here is derived from an EMBL/GenBank/DDBJ whole genome shotgun (WGS) entry which is preliminary data.</text>
</comment>
<feature type="domain" description="HTH araC/xylS-type" evidence="4">
    <location>
        <begin position="191"/>
        <end position="289"/>
    </location>
</feature>
<dbReference type="Pfam" id="PF22200">
    <property type="entry name" value="ExsA_N"/>
    <property type="match status" value="1"/>
</dbReference>
<evidence type="ECO:0000313" key="5">
    <source>
        <dbReference type="EMBL" id="GAO42629.1"/>
    </source>
</evidence>
<dbReference type="SUPFAM" id="SSF46689">
    <property type="entry name" value="Homeodomain-like"/>
    <property type="match status" value="2"/>
</dbReference>
<keyword evidence="6" id="KW-1185">Reference proteome</keyword>
<dbReference type="OrthoDB" id="4480133at2"/>
<evidence type="ECO:0000256" key="2">
    <source>
        <dbReference type="ARBA" id="ARBA00023125"/>
    </source>
</evidence>
<dbReference type="PRINTS" id="PR00032">
    <property type="entry name" value="HTHARAC"/>
</dbReference>
<gene>
    <name evidence="5" type="ORF">FPE01S_01_16440</name>
</gene>
<evidence type="ECO:0000259" key="4">
    <source>
        <dbReference type="PROSITE" id="PS01124"/>
    </source>
</evidence>
<protein>
    <submittedName>
        <fullName evidence="5">Putative AraC family transcriptional regulator</fullName>
    </submittedName>
</protein>
<dbReference type="GO" id="GO:0003700">
    <property type="term" value="F:DNA-binding transcription factor activity"/>
    <property type="evidence" value="ECO:0007669"/>
    <property type="project" value="InterPro"/>
</dbReference>
<dbReference type="InterPro" id="IPR050204">
    <property type="entry name" value="AraC_XylS_family_regulators"/>
</dbReference>
<sequence length="292" mass="33880">MVNFFERVLQNPNFYRQFTCNNSLITAFNCPLDARLMKTQFADLWTQYNCLFYVIDGRKIWHTAQGSHDLQKNTCVFVRKGAFILEQMFDVGFCVVLFFIPDEFICDTLKARSRPLADYPKHYDPLMFLNNSETLAAFFHSMSSYFAETNDPDPSLLELKFRELILTIADNPRNAQLLSYFCSLLHEPRSLSLQRVMEDNYCFNLKLEAYARLCNRSLSAFKRDFQQAFGQAPGKWLMEKRLLHAKNLLNNHGKSISEAAFESGFENNSHFSRAFKQRFGVAPSGAKAIRQD</sequence>
<dbReference type="PROSITE" id="PS01124">
    <property type="entry name" value="HTH_ARAC_FAMILY_2"/>
    <property type="match status" value="1"/>
</dbReference>
<proteinExistence type="predicted"/>
<dbReference type="Pfam" id="PF12833">
    <property type="entry name" value="HTH_18"/>
    <property type="match status" value="1"/>
</dbReference>
<dbReference type="InterPro" id="IPR020449">
    <property type="entry name" value="Tscrpt_reg_AraC-type_HTH"/>
</dbReference>